<reference evidence="1 2" key="2">
    <citation type="journal article" date="2013" name="Plant Cell Physiol.">
        <title>Rice Annotation Project Database (RAP-DB): an integrative and interactive database for rice genomics.</title>
        <authorList>
            <person name="Sakai H."/>
            <person name="Lee S.S."/>
            <person name="Tanaka T."/>
            <person name="Numa H."/>
            <person name="Kim J."/>
            <person name="Kawahara Y."/>
            <person name="Wakimoto H."/>
            <person name="Yang C.C."/>
            <person name="Iwamoto M."/>
            <person name="Abe T."/>
            <person name="Yamada Y."/>
            <person name="Muto A."/>
            <person name="Inokuchi H."/>
            <person name="Ikemura T."/>
            <person name="Matsumoto T."/>
            <person name="Sasaki T."/>
            <person name="Itoh T."/>
        </authorList>
    </citation>
    <scope>NUCLEOTIDE SEQUENCE [LARGE SCALE GENOMIC DNA]</scope>
    <source>
        <strain evidence="2">cv. Nipponbare</strain>
    </source>
</reference>
<dbReference type="InParanoid" id="A0A0P0VFG6"/>
<reference evidence="1 2" key="3">
    <citation type="journal article" date="2013" name="Rice">
        <title>Improvement of the Oryza sativa Nipponbare reference genome using next generation sequence and optical map data.</title>
        <authorList>
            <person name="Kawahara Y."/>
            <person name="de la Bastide M."/>
            <person name="Hamilton J.P."/>
            <person name="Kanamori H."/>
            <person name="McCombie W.R."/>
            <person name="Ouyang S."/>
            <person name="Schwartz D.C."/>
            <person name="Tanaka T."/>
            <person name="Wu J."/>
            <person name="Zhou S."/>
            <person name="Childs K.L."/>
            <person name="Davidson R.M."/>
            <person name="Lin H."/>
            <person name="Quesada-Ocampo L."/>
            <person name="Vaillancourt B."/>
            <person name="Sakai H."/>
            <person name="Lee S.S."/>
            <person name="Kim J."/>
            <person name="Numa H."/>
            <person name="Itoh T."/>
            <person name="Buell C.R."/>
            <person name="Matsumoto T."/>
        </authorList>
    </citation>
    <scope>NUCLEOTIDE SEQUENCE [LARGE SCALE GENOMIC DNA]</scope>
    <source>
        <strain evidence="2">cv. Nipponbare</strain>
    </source>
</reference>
<dbReference type="EMBL" id="AP014958">
    <property type="protein sequence ID" value="BAS77236.1"/>
    <property type="molecule type" value="Genomic_DNA"/>
</dbReference>
<dbReference type="SMR" id="A0A0P0VFG6"/>
<dbReference type="Proteomes" id="UP000059680">
    <property type="component" value="Chromosome 2"/>
</dbReference>
<organism evidence="1 2">
    <name type="scientific">Oryza sativa subsp. japonica</name>
    <name type="common">Rice</name>
    <dbReference type="NCBI Taxonomy" id="39947"/>
    <lineage>
        <taxon>Eukaryota</taxon>
        <taxon>Viridiplantae</taxon>
        <taxon>Streptophyta</taxon>
        <taxon>Embryophyta</taxon>
        <taxon>Tracheophyta</taxon>
        <taxon>Spermatophyta</taxon>
        <taxon>Magnoliopsida</taxon>
        <taxon>Liliopsida</taxon>
        <taxon>Poales</taxon>
        <taxon>Poaceae</taxon>
        <taxon>BOP clade</taxon>
        <taxon>Oryzoideae</taxon>
        <taxon>Oryzeae</taxon>
        <taxon>Oryzinae</taxon>
        <taxon>Oryza</taxon>
        <taxon>Oryza sativa</taxon>
    </lineage>
</organism>
<evidence type="ECO:0000313" key="1">
    <source>
        <dbReference type="EMBL" id="BAS77236.1"/>
    </source>
</evidence>
<sequence length="76" mass="8757">MEEWYSDGISCLKKVLSVCLGEQISTFLCRIRKIVANKCKIVRSCHFYDNALLCCTIHAYKRQIIRLNLIASVVSF</sequence>
<dbReference type="Gramene" id="Os02t0174500-01">
    <property type="protein sequence ID" value="Os02t0174500-01"/>
    <property type="gene ID" value="Os02g0174500"/>
</dbReference>
<reference evidence="2" key="1">
    <citation type="journal article" date="2005" name="Nature">
        <title>The map-based sequence of the rice genome.</title>
        <authorList>
            <consortium name="International rice genome sequencing project (IRGSP)"/>
            <person name="Matsumoto T."/>
            <person name="Wu J."/>
            <person name="Kanamori H."/>
            <person name="Katayose Y."/>
            <person name="Fujisawa M."/>
            <person name="Namiki N."/>
            <person name="Mizuno H."/>
            <person name="Yamamoto K."/>
            <person name="Antonio B.A."/>
            <person name="Baba T."/>
            <person name="Sakata K."/>
            <person name="Nagamura Y."/>
            <person name="Aoki H."/>
            <person name="Arikawa K."/>
            <person name="Arita K."/>
            <person name="Bito T."/>
            <person name="Chiden Y."/>
            <person name="Fujitsuka N."/>
            <person name="Fukunaka R."/>
            <person name="Hamada M."/>
            <person name="Harada C."/>
            <person name="Hayashi A."/>
            <person name="Hijishita S."/>
            <person name="Honda M."/>
            <person name="Hosokawa S."/>
            <person name="Ichikawa Y."/>
            <person name="Idonuma A."/>
            <person name="Iijima M."/>
            <person name="Ikeda M."/>
            <person name="Ikeno M."/>
            <person name="Ito K."/>
            <person name="Ito S."/>
            <person name="Ito T."/>
            <person name="Ito Y."/>
            <person name="Ito Y."/>
            <person name="Iwabuchi A."/>
            <person name="Kamiya K."/>
            <person name="Karasawa W."/>
            <person name="Kurita K."/>
            <person name="Katagiri S."/>
            <person name="Kikuta A."/>
            <person name="Kobayashi H."/>
            <person name="Kobayashi N."/>
            <person name="Machita K."/>
            <person name="Maehara T."/>
            <person name="Masukawa M."/>
            <person name="Mizubayashi T."/>
            <person name="Mukai Y."/>
            <person name="Nagasaki H."/>
            <person name="Nagata Y."/>
            <person name="Naito S."/>
            <person name="Nakashima M."/>
            <person name="Nakama Y."/>
            <person name="Nakamichi Y."/>
            <person name="Nakamura M."/>
            <person name="Meguro A."/>
            <person name="Negishi M."/>
            <person name="Ohta I."/>
            <person name="Ohta T."/>
            <person name="Okamoto M."/>
            <person name="Ono N."/>
            <person name="Saji S."/>
            <person name="Sakaguchi M."/>
            <person name="Sakai K."/>
            <person name="Shibata M."/>
            <person name="Shimokawa T."/>
            <person name="Song J."/>
            <person name="Takazaki Y."/>
            <person name="Terasawa K."/>
            <person name="Tsugane M."/>
            <person name="Tsuji K."/>
            <person name="Ueda S."/>
            <person name="Waki K."/>
            <person name="Yamagata H."/>
            <person name="Yamamoto M."/>
            <person name="Yamamoto S."/>
            <person name="Yamane H."/>
            <person name="Yoshiki S."/>
            <person name="Yoshihara R."/>
            <person name="Yukawa K."/>
            <person name="Zhong H."/>
            <person name="Yano M."/>
            <person name="Yuan Q."/>
            <person name="Ouyang S."/>
            <person name="Liu J."/>
            <person name="Jones K.M."/>
            <person name="Gansberger K."/>
            <person name="Moffat K."/>
            <person name="Hill J."/>
            <person name="Bera J."/>
            <person name="Fadrosh D."/>
            <person name="Jin S."/>
            <person name="Johri S."/>
            <person name="Kim M."/>
            <person name="Overton L."/>
            <person name="Reardon M."/>
            <person name="Tsitrin T."/>
            <person name="Vuong H."/>
            <person name="Weaver B."/>
            <person name="Ciecko A."/>
            <person name="Tallon L."/>
            <person name="Jackson J."/>
            <person name="Pai G."/>
            <person name="Aken S.V."/>
            <person name="Utterback T."/>
            <person name="Reidmuller S."/>
            <person name="Feldblyum T."/>
            <person name="Hsiao J."/>
            <person name="Zismann V."/>
            <person name="Iobst S."/>
            <person name="de Vazeille A.R."/>
            <person name="Buell C.R."/>
            <person name="Ying K."/>
            <person name="Li Y."/>
            <person name="Lu T."/>
            <person name="Huang Y."/>
            <person name="Zhao Q."/>
            <person name="Feng Q."/>
            <person name="Zhang L."/>
            <person name="Zhu J."/>
            <person name="Weng Q."/>
            <person name="Mu J."/>
            <person name="Lu Y."/>
            <person name="Fan D."/>
            <person name="Liu Y."/>
            <person name="Guan J."/>
            <person name="Zhang Y."/>
            <person name="Yu S."/>
            <person name="Liu X."/>
            <person name="Zhang Y."/>
            <person name="Hong G."/>
            <person name="Han B."/>
            <person name="Choisne N."/>
            <person name="Demange N."/>
            <person name="Orjeda G."/>
            <person name="Samain S."/>
            <person name="Cattolico L."/>
            <person name="Pelletier E."/>
            <person name="Couloux A."/>
            <person name="Segurens B."/>
            <person name="Wincker P."/>
            <person name="D'Hont A."/>
            <person name="Scarpelli C."/>
            <person name="Weissenbach J."/>
            <person name="Salanoubat M."/>
            <person name="Quetier F."/>
            <person name="Yu Y."/>
            <person name="Kim H.R."/>
            <person name="Rambo T."/>
            <person name="Currie J."/>
            <person name="Collura K."/>
            <person name="Luo M."/>
            <person name="Yang T."/>
            <person name="Ammiraju J.S.S."/>
            <person name="Engler F."/>
            <person name="Soderlund C."/>
            <person name="Wing R.A."/>
            <person name="Palmer L.E."/>
            <person name="de la Bastide M."/>
            <person name="Spiegel L."/>
            <person name="Nascimento L."/>
            <person name="Zutavern T."/>
            <person name="O'Shaughnessy A."/>
            <person name="Dike S."/>
            <person name="Dedhia N."/>
            <person name="Preston R."/>
            <person name="Balija V."/>
            <person name="McCombie W.R."/>
            <person name="Chow T."/>
            <person name="Chen H."/>
            <person name="Chung M."/>
            <person name="Chen C."/>
            <person name="Shaw J."/>
            <person name="Wu H."/>
            <person name="Hsiao K."/>
            <person name="Chao Y."/>
            <person name="Chu M."/>
            <person name="Cheng C."/>
            <person name="Hour A."/>
            <person name="Lee P."/>
            <person name="Lin S."/>
            <person name="Lin Y."/>
            <person name="Liou J."/>
            <person name="Liu S."/>
            <person name="Hsing Y."/>
            <person name="Raghuvanshi S."/>
            <person name="Mohanty A."/>
            <person name="Bharti A.K."/>
            <person name="Gaur A."/>
            <person name="Gupta V."/>
            <person name="Kumar D."/>
            <person name="Ravi V."/>
            <person name="Vij S."/>
            <person name="Kapur A."/>
            <person name="Khurana P."/>
            <person name="Khurana P."/>
            <person name="Khurana J.P."/>
            <person name="Tyagi A.K."/>
            <person name="Gaikwad K."/>
            <person name="Singh A."/>
            <person name="Dalal V."/>
            <person name="Srivastava S."/>
            <person name="Dixit A."/>
            <person name="Pal A.K."/>
            <person name="Ghazi I.A."/>
            <person name="Yadav M."/>
            <person name="Pandit A."/>
            <person name="Bhargava A."/>
            <person name="Sureshbabu K."/>
            <person name="Batra K."/>
            <person name="Sharma T.R."/>
            <person name="Mohapatra T."/>
            <person name="Singh N.K."/>
            <person name="Messing J."/>
            <person name="Nelson A.B."/>
            <person name="Fuks G."/>
            <person name="Kavchok S."/>
            <person name="Keizer G."/>
            <person name="Linton E."/>
            <person name="Llaca V."/>
            <person name="Song R."/>
            <person name="Tanyolac B."/>
            <person name="Young S."/>
            <person name="Ho-Il K."/>
            <person name="Hahn J.H."/>
            <person name="Sangsakoo G."/>
            <person name="Vanavichit A."/>
            <person name="de Mattos Luiz.A.T."/>
            <person name="Zimmer P.D."/>
            <person name="Malone G."/>
            <person name="Dellagostin O."/>
            <person name="de Oliveira A.C."/>
            <person name="Bevan M."/>
            <person name="Bancroft I."/>
            <person name="Minx P."/>
            <person name="Cordum H."/>
            <person name="Wilson R."/>
            <person name="Cheng Z."/>
            <person name="Jin W."/>
            <person name="Jiang J."/>
            <person name="Leong S.A."/>
            <person name="Iwama H."/>
            <person name="Gojobori T."/>
            <person name="Itoh T."/>
            <person name="Niimura Y."/>
            <person name="Fujii Y."/>
            <person name="Habara T."/>
            <person name="Sakai H."/>
            <person name="Sato Y."/>
            <person name="Wilson G."/>
            <person name="Kumar K."/>
            <person name="McCouch S."/>
            <person name="Juretic N."/>
            <person name="Hoen D."/>
            <person name="Wright S."/>
            <person name="Bruskiewich R."/>
            <person name="Bureau T."/>
            <person name="Miyao A."/>
            <person name="Hirochika H."/>
            <person name="Nishikawa T."/>
            <person name="Kadowaki K."/>
            <person name="Sugiura M."/>
            <person name="Burr B."/>
            <person name="Sasaki T."/>
        </authorList>
    </citation>
    <scope>NUCLEOTIDE SEQUENCE [LARGE SCALE GENOMIC DNA]</scope>
    <source>
        <strain evidence="2">cv. Nipponbare</strain>
    </source>
</reference>
<proteinExistence type="predicted"/>
<dbReference type="AlphaFoldDB" id="A0A0P0VFG6"/>
<keyword evidence="2" id="KW-1185">Reference proteome</keyword>
<gene>
    <name evidence="1" type="ordered locus">Os02g0174500</name>
    <name evidence="1" type="ORF">OSNPB_020174500</name>
</gene>
<dbReference type="PaxDb" id="39947-A0A0P0VFG6"/>
<evidence type="ECO:0000313" key="2">
    <source>
        <dbReference type="Proteomes" id="UP000059680"/>
    </source>
</evidence>
<protein>
    <submittedName>
        <fullName evidence="1">Os02g0174500 protein</fullName>
    </submittedName>
</protein>
<name>A0A0P0VFG6_ORYSJ</name>
<accession>A0A0P0VFG6</accession>